<evidence type="ECO:0000313" key="1">
    <source>
        <dbReference type="EMBL" id="KDS22894.1"/>
    </source>
</evidence>
<reference evidence="1 2" key="1">
    <citation type="submission" date="2014-04" db="EMBL/GenBank/DDBJ databases">
        <authorList>
            <person name="Sears C."/>
            <person name="Carroll K."/>
            <person name="Sack B.R."/>
            <person name="Qadri F."/>
            <person name="Myers L.L."/>
            <person name="Chung G.-T."/>
            <person name="Escheverria P."/>
            <person name="Fraser C.M."/>
            <person name="Sadzewicz L."/>
            <person name="Shefchek K.A."/>
            <person name="Tallon L."/>
            <person name="Das S.P."/>
            <person name="Daugherty S."/>
            <person name="Mongodin E.F."/>
        </authorList>
    </citation>
    <scope>NUCLEOTIDE SEQUENCE [LARGE SCALE GENOMIC DNA]</scope>
    <source>
        <strain evidence="2">3775 SL(B) 10 (iv)</strain>
    </source>
</reference>
<gene>
    <name evidence="1" type="ORF">M097_5080</name>
</gene>
<name>A0A078QHY1_PHOVU</name>
<accession>A0A078QHY1</accession>
<organism evidence="1 2">
    <name type="scientific">Phocaeicola vulgatus str. 3775 SL</name>
    <name type="common">B</name>
    <name type="synonym">iv</name>
    <dbReference type="NCBI Taxonomy" id="1339350"/>
    <lineage>
        <taxon>Bacteria</taxon>
        <taxon>Pseudomonadati</taxon>
        <taxon>Bacteroidota</taxon>
        <taxon>Bacteroidia</taxon>
        <taxon>Bacteroidales</taxon>
        <taxon>Bacteroidaceae</taxon>
        <taxon>Phocaeicola</taxon>
    </lineage>
</organism>
<comment type="caution">
    <text evidence="1">The sequence shown here is derived from an EMBL/GenBank/DDBJ whole genome shotgun (WGS) entry which is preliminary data.</text>
</comment>
<proteinExistence type="predicted"/>
<dbReference type="Proteomes" id="UP000028134">
    <property type="component" value="Unassembled WGS sequence"/>
</dbReference>
<dbReference type="PATRIC" id="fig|1339350.3.peg.4786"/>
<dbReference type="RefSeq" id="WP_007569762.1">
    <property type="nucleotide sequence ID" value="NZ_JNHI01000133.1"/>
</dbReference>
<protein>
    <submittedName>
        <fullName evidence="1">Uncharacterized protein</fullName>
    </submittedName>
</protein>
<sequence>MEGMFSLGNVGLWRMASNGYMSLTGEVGELFITKILGTIILKLKYKDIVYAVSKNANERYFRVPTSEGGYFFYFDSFNELKEAIEKGK</sequence>
<dbReference type="GeneID" id="5304089"/>
<evidence type="ECO:0000313" key="2">
    <source>
        <dbReference type="Proteomes" id="UP000028134"/>
    </source>
</evidence>
<dbReference type="EMBL" id="JNHI01000133">
    <property type="protein sequence ID" value="KDS22894.1"/>
    <property type="molecule type" value="Genomic_DNA"/>
</dbReference>
<dbReference type="AlphaFoldDB" id="A0A078QHY1"/>